<dbReference type="AlphaFoldDB" id="B9L8I5"/>
<dbReference type="HOGENOM" id="CLU_161929_0_0_7"/>
<gene>
    <name evidence="1" type="ordered locus">NAMH_0524</name>
</gene>
<dbReference type="eggNOG" id="COG3041">
    <property type="taxonomic scope" value="Bacteria"/>
</dbReference>
<dbReference type="KEGG" id="nam:NAMH_0524"/>
<dbReference type="InterPro" id="IPR035093">
    <property type="entry name" value="RelE/ParE_toxin_dom_sf"/>
</dbReference>
<proteinExistence type="predicted"/>
<dbReference type="Proteomes" id="UP000000448">
    <property type="component" value="Chromosome"/>
</dbReference>
<evidence type="ECO:0000313" key="1">
    <source>
        <dbReference type="EMBL" id="ACM93459.1"/>
    </source>
</evidence>
<dbReference type="Gene3D" id="3.30.2310.20">
    <property type="entry name" value="RelE-like"/>
    <property type="match status" value="1"/>
</dbReference>
<dbReference type="EMBL" id="CP001279">
    <property type="protein sequence ID" value="ACM93459.1"/>
    <property type="molecule type" value="Genomic_DNA"/>
</dbReference>
<name>B9L8I5_NAUPA</name>
<dbReference type="SUPFAM" id="SSF143011">
    <property type="entry name" value="RelE-like"/>
    <property type="match status" value="1"/>
</dbReference>
<protein>
    <submittedName>
        <fullName evidence="1">Plasmid stabilization system</fullName>
    </submittedName>
</protein>
<evidence type="ECO:0000313" key="2">
    <source>
        <dbReference type="Proteomes" id="UP000000448"/>
    </source>
</evidence>
<dbReference type="STRING" id="598659.NAMH_0524"/>
<organism evidence="1 2">
    <name type="scientific">Nautilia profundicola (strain ATCC BAA-1463 / DSM 18972 / AmH)</name>
    <dbReference type="NCBI Taxonomy" id="598659"/>
    <lineage>
        <taxon>Bacteria</taxon>
        <taxon>Pseudomonadati</taxon>
        <taxon>Campylobacterota</taxon>
        <taxon>Epsilonproteobacteria</taxon>
        <taxon>Nautiliales</taxon>
        <taxon>Nautiliaceae</taxon>
        <taxon>Nautilia</taxon>
    </lineage>
</organism>
<sequence>MFKLIETKTYKRKLKKILKKHPEIFKKYEKTIYLLEANPFHPSLRLHKLKGEMQEFYLVSIDMSNRIIIDFIVIDEQIFLIDIEEHEEVYW</sequence>
<dbReference type="OrthoDB" id="9798691at2"/>
<keyword evidence="2" id="KW-1185">Reference proteome</keyword>
<dbReference type="RefSeq" id="WP_015902511.1">
    <property type="nucleotide sequence ID" value="NC_012115.1"/>
</dbReference>
<accession>B9L8I5</accession>
<reference evidence="1 2" key="1">
    <citation type="journal article" date="2009" name="PLoS Genet.">
        <title>Adaptations to submarine hydrothermal environments exemplified by the genome of Nautilia profundicola.</title>
        <authorList>
            <person name="Campbell B.J."/>
            <person name="Smith J.L."/>
            <person name="Hanson T.E."/>
            <person name="Klotz M.G."/>
            <person name="Stein L.Y."/>
            <person name="Lee C.K."/>
            <person name="Wu D."/>
            <person name="Robinson J.M."/>
            <person name="Khouri H.M."/>
            <person name="Eisen J.A."/>
            <person name="Cary S.C."/>
        </authorList>
    </citation>
    <scope>NUCLEOTIDE SEQUENCE [LARGE SCALE GENOMIC DNA]</scope>
    <source>
        <strain evidence="2">ATCC BAA-1463 / DSM 18972 / AmH</strain>
    </source>
</reference>